<dbReference type="GO" id="GO:0046872">
    <property type="term" value="F:metal ion binding"/>
    <property type="evidence" value="ECO:0007669"/>
    <property type="project" value="UniProtKB-KW"/>
</dbReference>
<protein>
    <submittedName>
        <fullName evidence="6">Carotenoid oxygenase</fullName>
    </submittedName>
</protein>
<evidence type="ECO:0000256" key="2">
    <source>
        <dbReference type="ARBA" id="ARBA00022723"/>
    </source>
</evidence>
<dbReference type="Pfam" id="PF03055">
    <property type="entry name" value="RPE65"/>
    <property type="match status" value="1"/>
</dbReference>
<dbReference type="InterPro" id="IPR004294">
    <property type="entry name" value="Carotenoid_Oase"/>
</dbReference>
<dbReference type="EMBL" id="MU858230">
    <property type="protein sequence ID" value="KAK4208756.1"/>
    <property type="molecule type" value="Genomic_DNA"/>
</dbReference>
<name>A0AAN6XZV5_9PEZI</name>
<evidence type="ECO:0000256" key="5">
    <source>
        <dbReference type="PIRSR" id="PIRSR604294-1"/>
    </source>
</evidence>
<reference evidence="6" key="2">
    <citation type="submission" date="2023-05" db="EMBL/GenBank/DDBJ databases">
        <authorList>
            <consortium name="Lawrence Berkeley National Laboratory"/>
            <person name="Steindorff A."/>
            <person name="Hensen N."/>
            <person name="Bonometti L."/>
            <person name="Westerberg I."/>
            <person name="Brannstrom I.O."/>
            <person name="Guillou S."/>
            <person name="Cros-Aarteil S."/>
            <person name="Calhoun S."/>
            <person name="Haridas S."/>
            <person name="Kuo A."/>
            <person name="Mondo S."/>
            <person name="Pangilinan J."/>
            <person name="Riley R."/>
            <person name="Labutti K."/>
            <person name="Andreopoulos B."/>
            <person name="Lipzen A."/>
            <person name="Chen C."/>
            <person name="Yanf M."/>
            <person name="Daum C."/>
            <person name="Ng V."/>
            <person name="Clum A."/>
            <person name="Ohm R."/>
            <person name="Martin F."/>
            <person name="Silar P."/>
            <person name="Natvig D."/>
            <person name="Lalanne C."/>
            <person name="Gautier V."/>
            <person name="Ament-Velasquez S.L."/>
            <person name="Kruys A."/>
            <person name="Hutchinson M.I."/>
            <person name="Powell A.J."/>
            <person name="Barry K."/>
            <person name="Miller A.N."/>
            <person name="Grigoriev I.V."/>
            <person name="Debuchy R."/>
            <person name="Gladieux P."/>
            <person name="Thoren M.H."/>
            <person name="Johannesson H."/>
        </authorList>
    </citation>
    <scope>NUCLEOTIDE SEQUENCE</scope>
    <source>
        <strain evidence="6">PSN293</strain>
    </source>
</reference>
<evidence type="ECO:0000313" key="7">
    <source>
        <dbReference type="Proteomes" id="UP001301769"/>
    </source>
</evidence>
<dbReference type="PANTHER" id="PTHR10543:SF24">
    <property type="entry name" value="CAROTENOID ISOMEROOXYGENASE"/>
    <property type="match status" value="1"/>
</dbReference>
<organism evidence="6 7">
    <name type="scientific">Rhypophila decipiens</name>
    <dbReference type="NCBI Taxonomy" id="261697"/>
    <lineage>
        <taxon>Eukaryota</taxon>
        <taxon>Fungi</taxon>
        <taxon>Dikarya</taxon>
        <taxon>Ascomycota</taxon>
        <taxon>Pezizomycotina</taxon>
        <taxon>Sordariomycetes</taxon>
        <taxon>Sordariomycetidae</taxon>
        <taxon>Sordariales</taxon>
        <taxon>Naviculisporaceae</taxon>
        <taxon>Rhypophila</taxon>
    </lineage>
</organism>
<evidence type="ECO:0000256" key="1">
    <source>
        <dbReference type="ARBA" id="ARBA00006787"/>
    </source>
</evidence>
<dbReference type="AlphaFoldDB" id="A0AAN6XZV5"/>
<dbReference type="GO" id="GO:0016121">
    <property type="term" value="P:carotene catabolic process"/>
    <property type="evidence" value="ECO:0007669"/>
    <property type="project" value="TreeGrafter"/>
</dbReference>
<dbReference type="GO" id="GO:0010436">
    <property type="term" value="F:carotenoid dioxygenase activity"/>
    <property type="evidence" value="ECO:0007669"/>
    <property type="project" value="TreeGrafter"/>
</dbReference>
<keyword evidence="7" id="KW-1185">Reference proteome</keyword>
<reference evidence="6" key="1">
    <citation type="journal article" date="2023" name="Mol. Phylogenet. Evol.">
        <title>Genome-scale phylogeny and comparative genomics of the fungal order Sordariales.</title>
        <authorList>
            <person name="Hensen N."/>
            <person name="Bonometti L."/>
            <person name="Westerberg I."/>
            <person name="Brannstrom I.O."/>
            <person name="Guillou S."/>
            <person name="Cros-Aarteil S."/>
            <person name="Calhoun S."/>
            <person name="Haridas S."/>
            <person name="Kuo A."/>
            <person name="Mondo S."/>
            <person name="Pangilinan J."/>
            <person name="Riley R."/>
            <person name="LaButti K."/>
            <person name="Andreopoulos B."/>
            <person name="Lipzen A."/>
            <person name="Chen C."/>
            <person name="Yan M."/>
            <person name="Daum C."/>
            <person name="Ng V."/>
            <person name="Clum A."/>
            <person name="Steindorff A."/>
            <person name="Ohm R.A."/>
            <person name="Martin F."/>
            <person name="Silar P."/>
            <person name="Natvig D.O."/>
            <person name="Lalanne C."/>
            <person name="Gautier V."/>
            <person name="Ament-Velasquez S.L."/>
            <person name="Kruys A."/>
            <person name="Hutchinson M.I."/>
            <person name="Powell A.J."/>
            <person name="Barry K."/>
            <person name="Miller A.N."/>
            <person name="Grigoriev I.V."/>
            <person name="Debuchy R."/>
            <person name="Gladieux P."/>
            <person name="Hiltunen Thoren M."/>
            <person name="Johannesson H."/>
        </authorList>
    </citation>
    <scope>NUCLEOTIDE SEQUENCE</scope>
    <source>
        <strain evidence="6">PSN293</strain>
    </source>
</reference>
<feature type="binding site" evidence="5">
    <location>
        <position position="314"/>
    </location>
    <ligand>
        <name>Fe cation</name>
        <dbReference type="ChEBI" id="CHEBI:24875"/>
        <note>catalytic</note>
    </ligand>
</feature>
<gene>
    <name evidence="6" type="ORF">QBC37DRAFT_65822</name>
</gene>
<comment type="similarity">
    <text evidence="1">Belongs to the carotenoid oxygenase family.</text>
</comment>
<proteinExistence type="inferred from homology"/>
<feature type="binding site" evidence="5">
    <location>
        <position position="262"/>
    </location>
    <ligand>
        <name>Fe cation</name>
        <dbReference type="ChEBI" id="CHEBI:24875"/>
        <note>catalytic</note>
    </ligand>
</feature>
<keyword evidence="2 5" id="KW-0479">Metal-binding</keyword>
<sequence length="616" mass="68587">MTSTLGNGLGGGDAIVRTQADETADYQDTLDNFAAGDYTEWPNEAGFDGLTEERGPVQVHVSGQIPVWAAGSLYRTGPGVYKVEDTAIGTYRTNHWFDGFAHTHRFDILPDGEDKVKMYYSSRRQADEMIQYIKAYGDRPFFSFAQRRDPCLGLFAKIMSTWRGFRTKTEDKWIETISVAVVPHFPGLESAAGNLKDRVAAPENTSIDMTSGGHQAKLPKSVWITTDNTMMKQCDPRTLEPIGFATQKVLHPELKGPLSCAHAERDPVTGDVFNFNEDFGKDATYRIFRVSAATGETDILATIARPDLKAAYIHSLYLSPSFVILCVPSSHIAARGLMIMWQRNVKDSIEPFDKSKKCKWFVVDRHHGKGVVAEFDTDAAFFFHTINAFEERDETDVEKNTTSLFCDVIGYTNLDIIDTLYYDVLLKQDDAHTKFWGDKERVKGAMTHHTRWHIRIQNNLPEPAEVPETAPVLPPAGSLVAPPPISVEKLFDIPAPHSGELPTINPLYKTKRHRYVYSVVYRGKSTAMDGLAKTDTDSREVLFWDNPSGHTPGEAIFVPRPGATAEDDGVLLSLVLDGYCENSYLLCLDAKTMKELGRGEIGFAVAFGFHGVHVGE</sequence>
<comment type="cofactor">
    <cofactor evidence="5">
        <name>Fe(2+)</name>
        <dbReference type="ChEBI" id="CHEBI:29033"/>
    </cofactor>
    <text evidence="5">Binds 1 Fe(2+) ion per subunit.</text>
</comment>
<feature type="binding site" evidence="5">
    <location>
        <position position="384"/>
    </location>
    <ligand>
        <name>Fe cation</name>
        <dbReference type="ChEBI" id="CHEBI:24875"/>
        <note>catalytic</note>
    </ligand>
</feature>
<dbReference type="Proteomes" id="UP001301769">
    <property type="component" value="Unassembled WGS sequence"/>
</dbReference>
<evidence type="ECO:0000313" key="6">
    <source>
        <dbReference type="EMBL" id="KAK4208756.1"/>
    </source>
</evidence>
<evidence type="ECO:0000256" key="4">
    <source>
        <dbReference type="ARBA" id="ARBA00023004"/>
    </source>
</evidence>
<feature type="binding site" evidence="5">
    <location>
        <position position="610"/>
    </location>
    <ligand>
        <name>Fe cation</name>
        <dbReference type="ChEBI" id="CHEBI:24875"/>
        <note>catalytic</note>
    </ligand>
</feature>
<comment type="caution">
    <text evidence="6">The sequence shown here is derived from an EMBL/GenBank/DDBJ whole genome shotgun (WGS) entry which is preliminary data.</text>
</comment>
<dbReference type="PANTHER" id="PTHR10543">
    <property type="entry name" value="BETA-CAROTENE DIOXYGENASE"/>
    <property type="match status" value="1"/>
</dbReference>
<keyword evidence="4 5" id="KW-0408">Iron</keyword>
<evidence type="ECO:0000256" key="3">
    <source>
        <dbReference type="ARBA" id="ARBA00023002"/>
    </source>
</evidence>
<keyword evidence="3" id="KW-0560">Oxidoreductase</keyword>
<accession>A0AAN6XZV5</accession>